<keyword evidence="10" id="KW-0443">Lipid metabolism</keyword>
<evidence type="ECO:0000256" key="1">
    <source>
        <dbReference type="ARBA" id="ARBA00004141"/>
    </source>
</evidence>
<evidence type="ECO:0000256" key="4">
    <source>
        <dbReference type="ARBA" id="ARBA00013170"/>
    </source>
</evidence>
<evidence type="ECO:0000256" key="8">
    <source>
        <dbReference type="ARBA" id="ARBA00022692"/>
    </source>
</evidence>
<dbReference type="PANTHER" id="PTHR14269:SF11">
    <property type="entry name" value="CDP-DIACYLGLYCEROL--GLYCEROL-3-PHOSPHATE 3-PHOSPHATIDYLTRANSFERASE"/>
    <property type="match status" value="1"/>
</dbReference>
<dbReference type="Proteomes" id="UP000071392">
    <property type="component" value="Unassembled WGS sequence"/>
</dbReference>
<keyword evidence="9 17" id="KW-1133">Transmembrane helix</keyword>
<sequence>MKELGAVCVVVLSVRFNLPNILTISRVPALFAIVALMYGDFRWGATFAFWLFVAAAFSDWLDGKLARSGGQVSTFGRFMDAVIDKVMVVGLMVALVNGGYFVQWRTTAMVLLLCVIGREFIISGLRMVAASKGVVVEADAGGKLKTFMQLNAIGWLLAWRMLAHNFIPEPHGLGLQVVHTIGLLFFAASVLLALTSGWSYWRKHGYVVRD</sequence>
<dbReference type="Pfam" id="PF01066">
    <property type="entry name" value="CDP-OH_P_transf"/>
    <property type="match status" value="1"/>
</dbReference>
<evidence type="ECO:0000256" key="16">
    <source>
        <dbReference type="RuleBase" id="RU003750"/>
    </source>
</evidence>
<comment type="catalytic activity">
    <reaction evidence="14">
        <text>a CDP-1,2-diacyl-sn-glycerol + sn-glycerol 3-phosphate = a 1,2-diacyl-sn-glycero-3-phospho-(1'-sn-glycero-3'-phosphate) + CMP + H(+)</text>
        <dbReference type="Rhea" id="RHEA:12593"/>
        <dbReference type="ChEBI" id="CHEBI:15378"/>
        <dbReference type="ChEBI" id="CHEBI:57597"/>
        <dbReference type="ChEBI" id="CHEBI:58332"/>
        <dbReference type="ChEBI" id="CHEBI:60110"/>
        <dbReference type="ChEBI" id="CHEBI:60377"/>
        <dbReference type="EC" id="2.7.8.5"/>
    </reaction>
</comment>
<dbReference type="NCBIfam" id="TIGR00560">
    <property type="entry name" value="pgsA"/>
    <property type="match status" value="1"/>
</dbReference>
<dbReference type="Gene3D" id="1.20.120.1760">
    <property type="match status" value="1"/>
</dbReference>
<feature type="transmembrane region" description="Helical" evidence="17">
    <location>
        <begin position="82"/>
        <end position="102"/>
    </location>
</feature>
<accession>A0A139SII2</accession>
<evidence type="ECO:0000256" key="7">
    <source>
        <dbReference type="ARBA" id="ARBA00022679"/>
    </source>
</evidence>
<evidence type="ECO:0000313" key="18">
    <source>
        <dbReference type="EMBL" id="KXU34290.1"/>
    </source>
</evidence>
<keyword evidence="12" id="KW-0594">Phospholipid biosynthesis</keyword>
<dbReference type="GO" id="GO:0016020">
    <property type="term" value="C:membrane"/>
    <property type="evidence" value="ECO:0007669"/>
    <property type="project" value="UniProtKB-SubCell"/>
</dbReference>
<dbReference type="InterPro" id="IPR000462">
    <property type="entry name" value="CDP-OH_P_trans"/>
</dbReference>
<evidence type="ECO:0000256" key="6">
    <source>
        <dbReference type="ARBA" id="ARBA00022516"/>
    </source>
</evidence>
<feature type="transmembrane region" description="Helical" evidence="17">
    <location>
        <begin position="173"/>
        <end position="194"/>
    </location>
</feature>
<gene>
    <name evidence="18" type="ORF">AXK12_07360</name>
</gene>
<evidence type="ECO:0000256" key="15">
    <source>
        <dbReference type="NCBIfam" id="TIGR00560"/>
    </source>
</evidence>
<evidence type="ECO:0000256" key="12">
    <source>
        <dbReference type="ARBA" id="ARBA00023209"/>
    </source>
</evidence>
<keyword evidence="6" id="KW-0444">Lipid biosynthesis</keyword>
<keyword evidence="7 16" id="KW-0808">Transferase</keyword>
<feature type="transmembrane region" description="Helical" evidence="17">
    <location>
        <begin position="108"/>
        <end position="129"/>
    </location>
</feature>
<comment type="caution">
    <text evidence="18">The sequence shown here is derived from an EMBL/GenBank/DDBJ whole genome shotgun (WGS) entry which is preliminary data.</text>
</comment>
<evidence type="ECO:0000256" key="14">
    <source>
        <dbReference type="ARBA" id="ARBA00048586"/>
    </source>
</evidence>
<keyword evidence="8 17" id="KW-0812">Transmembrane</keyword>
<protein>
    <recommendedName>
        <fullName evidence="5 15">CDP-diacylglycerol--glycerol-3-phosphate 3-phosphatidyltransferase</fullName>
        <ecNumber evidence="4 15">2.7.8.5</ecNumber>
    </recommendedName>
</protein>
<keyword evidence="11 17" id="KW-0472">Membrane</keyword>
<dbReference type="PROSITE" id="PS00379">
    <property type="entry name" value="CDP_ALCOHOL_P_TRANSF"/>
    <property type="match status" value="1"/>
</dbReference>
<evidence type="ECO:0000313" key="19">
    <source>
        <dbReference type="Proteomes" id="UP000071392"/>
    </source>
</evidence>
<keyword evidence="13" id="KW-1208">Phospholipid metabolism</keyword>
<dbReference type="InterPro" id="IPR004570">
    <property type="entry name" value="Phosphatidylglycerol_P_synth"/>
</dbReference>
<dbReference type="InterPro" id="IPR048254">
    <property type="entry name" value="CDP_ALCOHOL_P_TRANSF_CS"/>
</dbReference>
<reference evidence="18 19" key="1">
    <citation type="submission" date="2016-02" db="EMBL/GenBank/DDBJ databases">
        <authorList>
            <person name="Wen L."/>
            <person name="He K."/>
            <person name="Yang H."/>
        </authorList>
    </citation>
    <scope>NUCLEOTIDE SEQUENCE [LARGE SCALE GENOMIC DNA]</scope>
    <source>
        <strain evidence="18 19">CV41</strain>
    </source>
</reference>
<evidence type="ECO:0000256" key="17">
    <source>
        <dbReference type="SAM" id="Phobius"/>
    </source>
</evidence>
<name>A0A139SII2_9BACT</name>
<evidence type="ECO:0000256" key="11">
    <source>
        <dbReference type="ARBA" id="ARBA00023136"/>
    </source>
</evidence>
<dbReference type="RefSeq" id="WP_231863591.1">
    <property type="nucleotide sequence ID" value="NZ_LSZP01000059.1"/>
</dbReference>
<dbReference type="InterPro" id="IPR043130">
    <property type="entry name" value="CDP-OH_PTrfase_TM_dom"/>
</dbReference>
<organism evidence="18 19">
    <name type="scientific">Cephaloticoccus capnophilus</name>
    <dbReference type="NCBI Taxonomy" id="1548208"/>
    <lineage>
        <taxon>Bacteria</taxon>
        <taxon>Pseudomonadati</taxon>
        <taxon>Verrucomicrobiota</taxon>
        <taxon>Opitutia</taxon>
        <taxon>Opitutales</taxon>
        <taxon>Opitutaceae</taxon>
        <taxon>Cephaloticoccus</taxon>
    </lineage>
</organism>
<comment type="subcellular location">
    <subcellularLocation>
        <location evidence="1">Membrane</location>
        <topology evidence="1">Multi-pass membrane protein</topology>
    </subcellularLocation>
</comment>
<evidence type="ECO:0000256" key="3">
    <source>
        <dbReference type="ARBA" id="ARBA00010441"/>
    </source>
</evidence>
<dbReference type="GO" id="GO:0046474">
    <property type="term" value="P:glycerophospholipid biosynthetic process"/>
    <property type="evidence" value="ECO:0007669"/>
    <property type="project" value="TreeGrafter"/>
</dbReference>
<evidence type="ECO:0000256" key="10">
    <source>
        <dbReference type="ARBA" id="ARBA00023098"/>
    </source>
</evidence>
<dbReference type="PIRSF" id="PIRSF000847">
    <property type="entry name" value="Phos_ph_gly_syn"/>
    <property type="match status" value="1"/>
</dbReference>
<dbReference type="GO" id="GO:0008444">
    <property type="term" value="F:CDP-diacylglycerol-glycerol-3-phosphate 3-phosphatidyltransferase activity"/>
    <property type="evidence" value="ECO:0007669"/>
    <property type="project" value="UniProtKB-UniRule"/>
</dbReference>
<comment type="pathway">
    <text evidence="2">Phospholipid metabolism; phosphatidylglycerol biosynthesis; phosphatidylglycerol from CDP-diacylglycerol: step 1/2.</text>
</comment>
<dbReference type="AlphaFoldDB" id="A0A139SII2"/>
<comment type="similarity">
    <text evidence="3 16">Belongs to the CDP-alcohol phosphatidyltransferase class-I family.</text>
</comment>
<dbReference type="InterPro" id="IPR050324">
    <property type="entry name" value="CDP-alcohol_PTase-I"/>
</dbReference>
<evidence type="ECO:0000256" key="9">
    <source>
        <dbReference type="ARBA" id="ARBA00022989"/>
    </source>
</evidence>
<keyword evidence="19" id="KW-1185">Reference proteome</keyword>
<dbReference type="STRING" id="1548208.AXK12_07360"/>
<evidence type="ECO:0000256" key="13">
    <source>
        <dbReference type="ARBA" id="ARBA00023264"/>
    </source>
</evidence>
<dbReference type="EC" id="2.7.8.5" evidence="4 15"/>
<dbReference type="EMBL" id="LSZP01000059">
    <property type="protein sequence ID" value="KXU34290.1"/>
    <property type="molecule type" value="Genomic_DNA"/>
</dbReference>
<proteinExistence type="inferred from homology"/>
<evidence type="ECO:0000256" key="5">
    <source>
        <dbReference type="ARBA" id="ARBA00014944"/>
    </source>
</evidence>
<feature type="transmembrane region" description="Helical" evidence="17">
    <location>
        <begin position="41"/>
        <end position="61"/>
    </location>
</feature>
<evidence type="ECO:0000256" key="2">
    <source>
        <dbReference type="ARBA" id="ARBA00005042"/>
    </source>
</evidence>
<dbReference type="PANTHER" id="PTHR14269">
    <property type="entry name" value="CDP-DIACYLGLYCEROL--GLYCEROL-3-PHOSPHATE 3-PHOSPHATIDYLTRANSFERASE-RELATED"/>
    <property type="match status" value="1"/>
</dbReference>